<proteinExistence type="predicted"/>
<organism evidence="1 2">
    <name type="scientific">Steinernema glaseri</name>
    <dbReference type="NCBI Taxonomy" id="37863"/>
    <lineage>
        <taxon>Eukaryota</taxon>
        <taxon>Metazoa</taxon>
        <taxon>Ecdysozoa</taxon>
        <taxon>Nematoda</taxon>
        <taxon>Chromadorea</taxon>
        <taxon>Rhabditida</taxon>
        <taxon>Tylenchina</taxon>
        <taxon>Panagrolaimomorpha</taxon>
        <taxon>Strongyloidoidea</taxon>
        <taxon>Steinernematidae</taxon>
        <taxon>Steinernema</taxon>
    </lineage>
</organism>
<reference evidence="2" key="1">
    <citation type="submission" date="2016-11" db="UniProtKB">
        <authorList>
            <consortium name="WormBaseParasite"/>
        </authorList>
    </citation>
    <scope>IDENTIFICATION</scope>
</reference>
<protein>
    <submittedName>
        <fullName evidence="2">Uncharacterized protein</fullName>
    </submittedName>
</protein>
<evidence type="ECO:0000313" key="1">
    <source>
        <dbReference type="Proteomes" id="UP000095287"/>
    </source>
</evidence>
<dbReference type="AlphaFoldDB" id="A0A1I7YUC2"/>
<keyword evidence="1" id="KW-1185">Reference proteome</keyword>
<name>A0A1I7YUC2_9BILA</name>
<sequence>MEPNLISGCMKKTLLSRRPSTLGPAGTVGIKIGPT</sequence>
<dbReference type="WBParaSite" id="L893_g19829.t1">
    <property type="protein sequence ID" value="L893_g19829.t1"/>
    <property type="gene ID" value="L893_g19829"/>
</dbReference>
<evidence type="ECO:0000313" key="2">
    <source>
        <dbReference type="WBParaSite" id="L893_g19829.t1"/>
    </source>
</evidence>
<dbReference type="Proteomes" id="UP000095287">
    <property type="component" value="Unplaced"/>
</dbReference>
<accession>A0A1I7YUC2</accession>